<keyword evidence="11" id="KW-1185">Reference proteome</keyword>
<gene>
    <name evidence="10" type="ORF">ACE1CA_28300</name>
</gene>
<evidence type="ECO:0000256" key="4">
    <source>
        <dbReference type="ARBA" id="ARBA00022777"/>
    </source>
</evidence>
<keyword evidence="10" id="KW-0723">Serine/threonine-protein kinase</keyword>
<dbReference type="Pfam" id="PF00069">
    <property type="entry name" value="Pkinase"/>
    <property type="match status" value="1"/>
</dbReference>
<dbReference type="PROSITE" id="PS00107">
    <property type="entry name" value="PROTEIN_KINASE_ATP"/>
    <property type="match status" value="1"/>
</dbReference>
<keyword evidence="8" id="KW-1133">Transmembrane helix</keyword>
<evidence type="ECO:0000256" key="5">
    <source>
        <dbReference type="ARBA" id="ARBA00022840"/>
    </source>
</evidence>
<dbReference type="CDD" id="cd14014">
    <property type="entry name" value="STKc_PknB_like"/>
    <property type="match status" value="1"/>
</dbReference>
<feature type="transmembrane region" description="Helical" evidence="8">
    <location>
        <begin position="280"/>
        <end position="303"/>
    </location>
</feature>
<dbReference type="SMART" id="SM00220">
    <property type="entry name" value="S_TKc"/>
    <property type="match status" value="1"/>
</dbReference>
<dbReference type="EMBL" id="JBHFNT010000249">
    <property type="protein sequence ID" value="MFB2838413.1"/>
    <property type="molecule type" value="Genomic_DNA"/>
</dbReference>
<feature type="compositionally biased region" description="Polar residues" evidence="7">
    <location>
        <begin position="317"/>
        <end position="327"/>
    </location>
</feature>
<keyword evidence="2" id="KW-0808">Transferase</keyword>
<evidence type="ECO:0000259" key="9">
    <source>
        <dbReference type="PROSITE" id="PS50011"/>
    </source>
</evidence>
<evidence type="ECO:0000256" key="2">
    <source>
        <dbReference type="ARBA" id="ARBA00022679"/>
    </source>
</evidence>
<dbReference type="InterPro" id="IPR011009">
    <property type="entry name" value="Kinase-like_dom_sf"/>
</dbReference>
<dbReference type="InterPro" id="IPR000719">
    <property type="entry name" value="Prot_kinase_dom"/>
</dbReference>
<feature type="region of interest" description="Disordered" evidence="7">
    <location>
        <begin position="308"/>
        <end position="327"/>
    </location>
</feature>
<evidence type="ECO:0000256" key="6">
    <source>
        <dbReference type="PROSITE-ProRule" id="PRU10141"/>
    </source>
</evidence>
<evidence type="ECO:0000256" key="7">
    <source>
        <dbReference type="SAM" id="MobiDB-lite"/>
    </source>
</evidence>
<dbReference type="RefSeq" id="WP_413280728.1">
    <property type="nucleotide sequence ID" value="NZ_JBHFNT010000249.1"/>
</dbReference>
<evidence type="ECO:0000313" key="10">
    <source>
        <dbReference type="EMBL" id="MFB2838413.1"/>
    </source>
</evidence>
<keyword evidence="3 6" id="KW-0547">Nucleotide-binding</keyword>
<dbReference type="Proteomes" id="UP001576780">
    <property type="component" value="Unassembled WGS sequence"/>
</dbReference>
<keyword evidence="8" id="KW-0812">Transmembrane</keyword>
<evidence type="ECO:0000256" key="1">
    <source>
        <dbReference type="ARBA" id="ARBA00012513"/>
    </source>
</evidence>
<comment type="caution">
    <text evidence="10">The sequence shown here is derived from an EMBL/GenBank/DDBJ whole genome shotgun (WGS) entry which is preliminary data.</text>
</comment>
<sequence>MAFQPGDKLNNGKYTIERELGKGRFGVTYLAKSNGKDIAIKTLNEDLLNQLNQTERDNLESKFADEARKLERCKHPRIVSVYEIFKERQLFCIVMEYIPGTTLGSLIQRILPEKEALAYIRQIGEALIEVHRQGLLHRDVKPDNIMVRAGKNEVVLIDFGLAQGFDHPLTTKWRDNNFTPPELNSTKRERGAYTDVYSLAATLYVLLTGQLPVSALDRQLNNQQLTPPKQINPDISERTNQAIINGMMLDANARPETVEKWLDSLGLRRSLPSLPKTDAMTVWTALAAIAGLVAAIVALIAYFKPPAPSPVEPSPTAKPSVQSRAYD</sequence>
<feature type="binding site" evidence="6">
    <location>
        <position position="41"/>
    </location>
    <ligand>
        <name>ATP</name>
        <dbReference type="ChEBI" id="CHEBI:30616"/>
    </ligand>
</feature>
<dbReference type="InterPro" id="IPR008271">
    <property type="entry name" value="Ser/Thr_kinase_AS"/>
</dbReference>
<proteinExistence type="predicted"/>
<evidence type="ECO:0000256" key="8">
    <source>
        <dbReference type="SAM" id="Phobius"/>
    </source>
</evidence>
<feature type="domain" description="Protein kinase" evidence="9">
    <location>
        <begin position="14"/>
        <end position="274"/>
    </location>
</feature>
<evidence type="ECO:0000313" key="11">
    <source>
        <dbReference type="Proteomes" id="UP001576780"/>
    </source>
</evidence>
<keyword evidence="8" id="KW-0472">Membrane</keyword>
<dbReference type="SUPFAM" id="SSF56112">
    <property type="entry name" value="Protein kinase-like (PK-like)"/>
    <property type="match status" value="1"/>
</dbReference>
<protein>
    <recommendedName>
        <fullName evidence="1">non-specific serine/threonine protein kinase</fullName>
        <ecNumber evidence="1">2.7.11.1</ecNumber>
    </recommendedName>
</protein>
<name>A0ABV4WUV7_9CYAN</name>
<dbReference type="EC" id="2.7.11.1" evidence="1"/>
<reference evidence="10 11" key="1">
    <citation type="submission" date="2024-09" db="EMBL/GenBank/DDBJ databases">
        <title>Floridaenema gen nov. (Aerosakkonemataceae, Aerosakkonematales ord. nov., Cyanobacteria) from benthic tropical and subtropical fresh waters, with the description of four new species.</title>
        <authorList>
            <person name="Moretto J.A."/>
            <person name="Berthold D.E."/>
            <person name="Lefler F.W."/>
            <person name="Huang I.-S."/>
            <person name="Laughinghouse H. IV."/>
        </authorList>
    </citation>
    <scope>NUCLEOTIDE SEQUENCE [LARGE SCALE GENOMIC DNA]</scope>
    <source>
        <strain evidence="10 11">BLCC-F167</strain>
    </source>
</reference>
<dbReference type="Gene3D" id="1.10.510.10">
    <property type="entry name" value="Transferase(Phosphotransferase) domain 1"/>
    <property type="match status" value="1"/>
</dbReference>
<dbReference type="PANTHER" id="PTHR43289:SF6">
    <property type="entry name" value="SERINE_THREONINE-PROTEIN KINASE NEKL-3"/>
    <property type="match status" value="1"/>
</dbReference>
<dbReference type="PROSITE" id="PS00108">
    <property type="entry name" value="PROTEIN_KINASE_ST"/>
    <property type="match status" value="1"/>
</dbReference>
<evidence type="ECO:0000256" key="3">
    <source>
        <dbReference type="ARBA" id="ARBA00022741"/>
    </source>
</evidence>
<organism evidence="10 11">
    <name type="scientific">Floridaenema evergladense BLCC-F167</name>
    <dbReference type="NCBI Taxonomy" id="3153639"/>
    <lineage>
        <taxon>Bacteria</taxon>
        <taxon>Bacillati</taxon>
        <taxon>Cyanobacteriota</taxon>
        <taxon>Cyanophyceae</taxon>
        <taxon>Oscillatoriophycideae</taxon>
        <taxon>Aerosakkonematales</taxon>
        <taxon>Aerosakkonemataceae</taxon>
        <taxon>Floridanema</taxon>
        <taxon>Floridanema evergladense</taxon>
    </lineage>
</organism>
<dbReference type="InterPro" id="IPR017441">
    <property type="entry name" value="Protein_kinase_ATP_BS"/>
</dbReference>
<dbReference type="PANTHER" id="PTHR43289">
    <property type="entry name" value="MITOGEN-ACTIVATED PROTEIN KINASE KINASE KINASE 20-RELATED"/>
    <property type="match status" value="1"/>
</dbReference>
<keyword evidence="5 6" id="KW-0067">ATP-binding</keyword>
<dbReference type="GO" id="GO:0004674">
    <property type="term" value="F:protein serine/threonine kinase activity"/>
    <property type="evidence" value="ECO:0007669"/>
    <property type="project" value="UniProtKB-KW"/>
</dbReference>
<keyword evidence="4 10" id="KW-0418">Kinase</keyword>
<dbReference type="PROSITE" id="PS50011">
    <property type="entry name" value="PROTEIN_KINASE_DOM"/>
    <property type="match status" value="1"/>
</dbReference>
<accession>A0ABV4WUV7</accession>